<dbReference type="Proteomes" id="UP001378592">
    <property type="component" value="Unassembled WGS sequence"/>
</dbReference>
<keyword evidence="4 6" id="KW-1133">Transmembrane helix</keyword>
<accession>A0AAN9VT80</accession>
<dbReference type="PANTHER" id="PTHR19444:SF13">
    <property type="entry name" value="PROTEIN UNC-93 HOMOLOG A"/>
    <property type="match status" value="1"/>
</dbReference>
<feature type="transmembrane region" description="Helical" evidence="6">
    <location>
        <begin position="116"/>
        <end position="136"/>
    </location>
</feature>
<feature type="transmembrane region" description="Helical" evidence="6">
    <location>
        <begin position="25"/>
        <end position="45"/>
    </location>
</feature>
<dbReference type="Gene3D" id="1.20.1250.20">
    <property type="entry name" value="MFS general substrate transporter like domains"/>
    <property type="match status" value="1"/>
</dbReference>
<dbReference type="SUPFAM" id="SSF103473">
    <property type="entry name" value="MFS general substrate transporter"/>
    <property type="match status" value="1"/>
</dbReference>
<dbReference type="InterPro" id="IPR036259">
    <property type="entry name" value="MFS_trans_sf"/>
</dbReference>
<evidence type="ECO:0000256" key="5">
    <source>
        <dbReference type="ARBA" id="ARBA00023136"/>
    </source>
</evidence>
<dbReference type="GO" id="GO:0055120">
    <property type="term" value="C:striated muscle dense body"/>
    <property type="evidence" value="ECO:0007669"/>
    <property type="project" value="TreeGrafter"/>
</dbReference>
<dbReference type="InterPro" id="IPR051951">
    <property type="entry name" value="UNC-93_regulatory"/>
</dbReference>
<evidence type="ECO:0000256" key="1">
    <source>
        <dbReference type="ARBA" id="ARBA00004141"/>
    </source>
</evidence>
<comment type="subcellular location">
    <subcellularLocation>
        <location evidence="1">Membrane</location>
        <topology evidence="1">Multi-pass membrane protein</topology>
    </subcellularLocation>
</comment>
<sequence>MICFGVVNAICSLLFGSVMKFVGRWPLMALGGLVHAALVGVLLVWRPSPTSPLVFFAISGLWGVGDAVWQTQVNGIYGTLFRRNKEAAFSNYRLWESAGFVVAYAYSTHLCARMKLYVMLAVLLAGVVGYACVEVLHARKQRRLKALAEDPKAAAAAAEQLAKEGKVEETDDEKDDIDDDIIITHL</sequence>
<dbReference type="EMBL" id="JAZDUA010000222">
    <property type="protein sequence ID" value="KAK7863754.1"/>
    <property type="molecule type" value="Genomic_DNA"/>
</dbReference>
<dbReference type="Pfam" id="PF05978">
    <property type="entry name" value="UNC-93"/>
    <property type="match status" value="1"/>
</dbReference>
<comment type="caution">
    <text evidence="7">The sequence shown here is derived from an EMBL/GenBank/DDBJ whole genome shotgun (WGS) entry which is preliminary data.</text>
</comment>
<evidence type="ECO:0000313" key="7">
    <source>
        <dbReference type="EMBL" id="KAK7863754.1"/>
    </source>
</evidence>
<keyword evidence="5 6" id="KW-0472">Membrane</keyword>
<evidence type="ECO:0000313" key="8">
    <source>
        <dbReference type="Proteomes" id="UP001378592"/>
    </source>
</evidence>
<evidence type="ECO:0008006" key="9">
    <source>
        <dbReference type="Google" id="ProtNLM"/>
    </source>
</evidence>
<dbReference type="GO" id="GO:0043266">
    <property type="term" value="P:regulation of potassium ion transport"/>
    <property type="evidence" value="ECO:0007669"/>
    <property type="project" value="TreeGrafter"/>
</dbReference>
<dbReference type="AlphaFoldDB" id="A0AAN9VT80"/>
<dbReference type="PANTHER" id="PTHR19444">
    <property type="entry name" value="UNC-93 RELATED"/>
    <property type="match status" value="1"/>
</dbReference>
<dbReference type="GO" id="GO:0005886">
    <property type="term" value="C:plasma membrane"/>
    <property type="evidence" value="ECO:0007669"/>
    <property type="project" value="TreeGrafter"/>
</dbReference>
<dbReference type="InterPro" id="IPR010291">
    <property type="entry name" value="Ion_channel_UNC-93"/>
</dbReference>
<evidence type="ECO:0000256" key="3">
    <source>
        <dbReference type="ARBA" id="ARBA00022692"/>
    </source>
</evidence>
<dbReference type="GO" id="GO:0015459">
    <property type="term" value="F:potassium channel regulator activity"/>
    <property type="evidence" value="ECO:0007669"/>
    <property type="project" value="TreeGrafter"/>
</dbReference>
<gene>
    <name evidence="7" type="ORF">R5R35_011157</name>
</gene>
<comment type="similarity">
    <text evidence="2">Belongs to the unc-93 family.</text>
</comment>
<keyword evidence="3 6" id="KW-0812">Transmembrane</keyword>
<reference evidence="7 8" key="1">
    <citation type="submission" date="2024-03" db="EMBL/GenBank/DDBJ databases">
        <title>The genome assembly and annotation of the cricket Gryllus longicercus Weissman &amp; Gray.</title>
        <authorList>
            <person name="Szrajer S."/>
            <person name="Gray D."/>
            <person name="Ylla G."/>
        </authorList>
    </citation>
    <scope>NUCLEOTIDE SEQUENCE [LARGE SCALE GENOMIC DNA]</scope>
    <source>
        <strain evidence="7">DAG 2021-001</strain>
        <tissue evidence="7">Whole body minus gut</tissue>
    </source>
</reference>
<evidence type="ECO:0000256" key="4">
    <source>
        <dbReference type="ARBA" id="ARBA00022989"/>
    </source>
</evidence>
<name>A0AAN9VT80_9ORTH</name>
<evidence type="ECO:0000256" key="6">
    <source>
        <dbReference type="SAM" id="Phobius"/>
    </source>
</evidence>
<protein>
    <recommendedName>
        <fullName evidence="9">UNC93-like protein</fullName>
    </recommendedName>
</protein>
<proteinExistence type="inferred from homology"/>
<dbReference type="GO" id="GO:0006937">
    <property type="term" value="P:regulation of muscle contraction"/>
    <property type="evidence" value="ECO:0007669"/>
    <property type="project" value="TreeGrafter"/>
</dbReference>
<organism evidence="7 8">
    <name type="scientific">Gryllus longicercus</name>
    <dbReference type="NCBI Taxonomy" id="2509291"/>
    <lineage>
        <taxon>Eukaryota</taxon>
        <taxon>Metazoa</taxon>
        <taxon>Ecdysozoa</taxon>
        <taxon>Arthropoda</taxon>
        <taxon>Hexapoda</taxon>
        <taxon>Insecta</taxon>
        <taxon>Pterygota</taxon>
        <taxon>Neoptera</taxon>
        <taxon>Polyneoptera</taxon>
        <taxon>Orthoptera</taxon>
        <taxon>Ensifera</taxon>
        <taxon>Gryllidea</taxon>
        <taxon>Grylloidea</taxon>
        <taxon>Gryllidae</taxon>
        <taxon>Gryllinae</taxon>
        <taxon>Gryllus</taxon>
    </lineage>
</organism>
<keyword evidence="8" id="KW-1185">Reference proteome</keyword>
<evidence type="ECO:0000256" key="2">
    <source>
        <dbReference type="ARBA" id="ARBA00009172"/>
    </source>
</evidence>